<dbReference type="InterPro" id="IPR031283">
    <property type="entry name" value="AMIGO"/>
</dbReference>
<reference evidence="7" key="1">
    <citation type="submission" date="2020-08" db="EMBL/GenBank/DDBJ databases">
        <title>Multicomponent nature underlies the extraordinary mechanical properties of spider dragline silk.</title>
        <authorList>
            <person name="Kono N."/>
            <person name="Nakamura H."/>
            <person name="Mori M."/>
            <person name="Yoshida Y."/>
            <person name="Ohtoshi R."/>
            <person name="Malay A.D."/>
            <person name="Moran D.A.P."/>
            <person name="Tomita M."/>
            <person name="Numata K."/>
            <person name="Arakawa K."/>
        </authorList>
    </citation>
    <scope>NUCLEOTIDE SEQUENCE</scope>
</reference>
<sequence>MYFPLRKETFFRLILLISFLGCYTVASQGDPSTICPPEDLISPCTCIKNCLLCPAQVKCSNILHHDELLGVFEKSEDWTFWNLYIENSVFMYIPSDFIVQKRIRYLYLRDNIMTSLFDKPPPPTNVLVELELTNLTLRTGVKWEVFSSLHKMKELNLTNFIIPKIDQTFLRYFPQGLTGLYLTSSKTKQLTSDSFSKLTELTRLFVKNTEIKEIQRSMFPPDSQLLAMSFSGSQISTLPDDIFTNMPDLKSIYFSRTNIVTLKESVFGQIFPNISVLHMEGNAIDCNCQMKWLTKQTKFPMYLEVTCTKPKAVEGLSISELRPSHFAHCE</sequence>
<keyword evidence="3" id="KW-1133">Transmembrane helix</keyword>
<evidence type="ECO:0000313" key="8">
    <source>
        <dbReference type="Proteomes" id="UP000886998"/>
    </source>
</evidence>
<name>A0A8X6YTY5_9ARAC</name>
<keyword evidence="6" id="KW-0732">Signal</keyword>
<proteinExistence type="predicted"/>
<comment type="caution">
    <text evidence="7">The sequence shown here is derived from an EMBL/GenBank/DDBJ whole genome shotgun (WGS) entry which is preliminary data.</text>
</comment>
<keyword evidence="8" id="KW-1185">Reference proteome</keyword>
<accession>A0A8X6YTY5</accession>
<keyword evidence="4" id="KW-0472">Membrane</keyword>
<dbReference type="EMBL" id="BMAV01022602">
    <property type="protein sequence ID" value="GFY77709.1"/>
    <property type="molecule type" value="Genomic_DNA"/>
</dbReference>
<dbReference type="InterPro" id="IPR032675">
    <property type="entry name" value="LRR_dom_sf"/>
</dbReference>
<dbReference type="PANTHER" id="PTHR24368">
    <property type="entry name" value="AMPHOTERIN-INDUCED PROTEIN"/>
    <property type="match status" value="1"/>
</dbReference>
<comment type="subcellular location">
    <subcellularLocation>
        <location evidence="1">Membrane</location>
        <topology evidence="1">Single-pass type I membrane protein</topology>
    </subcellularLocation>
</comment>
<dbReference type="GO" id="GO:0016020">
    <property type="term" value="C:membrane"/>
    <property type="evidence" value="ECO:0007669"/>
    <property type="project" value="UniProtKB-SubCell"/>
</dbReference>
<dbReference type="PANTHER" id="PTHR24368:SF210">
    <property type="entry name" value="SURFACE ANTIGEN BSPA-LIKE"/>
    <property type="match status" value="1"/>
</dbReference>
<organism evidence="7 8">
    <name type="scientific">Trichonephila inaurata madagascariensis</name>
    <dbReference type="NCBI Taxonomy" id="2747483"/>
    <lineage>
        <taxon>Eukaryota</taxon>
        <taxon>Metazoa</taxon>
        <taxon>Ecdysozoa</taxon>
        <taxon>Arthropoda</taxon>
        <taxon>Chelicerata</taxon>
        <taxon>Arachnida</taxon>
        <taxon>Araneae</taxon>
        <taxon>Araneomorphae</taxon>
        <taxon>Entelegynae</taxon>
        <taxon>Araneoidea</taxon>
        <taxon>Nephilidae</taxon>
        <taxon>Trichonephila</taxon>
        <taxon>Trichonephila inaurata</taxon>
    </lineage>
</organism>
<dbReference type="Proteomes" id="UP000886998">
    <property type="component" value="Unassembled WGS sequence"/>
</dbReference>
<protein>
    <submittedName>
        <fullName evidence="7">Uncharacterized protein</fullName>
    </submittedName>
</protein>
<feature type="signal peptide" evidence="6">
    <location>
        <begin position="1"/>
        <end position="29"/>
    </location>
</feature>
<evidence type="ECO:0000313" key="7">
    <source>
        <dbReference type="EMBL" id="GFY77709.1"/>
    </source>
</evidence>
<keyword evidence="5" id="KW-0325">Glycoprotein</keyword>
<dbReference type="AlphaFoldDB" id="A0A8X6YTY5"/>
<keyword evidence="2" id="KW-0812">Transmembrane</keyword>
<dbReference type="Gene3D" id="3.80.10.10">
    <property type="entry name" value="Ribonuclease Inhibitor"/>
    <property type="match status" value="1"/>
</dbReference>
<evidence type="ECO:0000256" key="3">
    <source>
        <dbReference type="ARBA" id="ARBA00022989"/>
    </source>
</evidence>
<evidence type="ECO:0000256" key="6">
    <source>
        <dbReference type="SAM" id="SignalP"/>
    </source>
</evidence>
<dbReference type="SUPFAM" id="SSF52058">
    <property type="entry name" value="L domain-like"/>
    <property type="match status" value="1"/>
</dbReference>
<feature type="chain" id="PRO_5036460749" evidence="6">
    <location>
        <begin position="30"/>
        <end position="330"/>
    </location>
</feature>
<gene>
    <name evidence="7" type="primary">AVEN_67687_1</name>
    <name evidence="7" type="ORF">TNIN_479591</name>
</gene>
<evidence type="ECO:0000256" key="1">
    <source>
        <dbReference type="ARBA" id="ARBA00004479"/>
    </source>
</evidence>
<evidence type="ECO:0000256" key="5">
    <source>
        <dbReference type="ARBA" id="ARBA00023180"/>
    </source>
</evidence>
<evidence type="ECO:0000256" key="4">
    <source>
        <dbReference type="ARBA" id="ARBA00023136"/>
    </source>
</evidence>
<dbReference type="OrthoDB" id="6420765at2759"/>
<evidence type="ECO:0000256" key="2">
    <source>
        <dbReference type="ARBA" id="ARBA00022692"/>
    </source>
</evidence>